<evidence type="ECO:0000256" key="3">
    <source>
        <dbReference type="ARBA" id="ARBA00022490"/>
    </source>
</evidence>
<feature type="binding site" evidence="11">
    <location>
        <position position="126"/>
    </location>
    <ligand>
        <name>L-histidine</name>
        <dbReference type="ChEBI" id="CHEBI:57595"/>
    </ligand>
</feature>
<feature type="binding site" evidence="11">
    <location>
        <position position="271"/>
    </location>
    <ligand>
        <name>L-histidine</name>
        <dbReference type="ChEBI" id="CHEBI:57595"/>
    </ligand>
</feature>
<dbReference type="Pfam" id="PF13393">
    <property type="entry name" value="tRNA-synt_His"/>
    <property type="match status" value="1"/>
</dbReference>
<evidence type="ECO:0000256" key="2">
    <source>
        <dbReference type="ARBA" id="ARBA00008226"/>
    </source>
</evidence>
<name>A0A8T3VPT4_METOL</name>
<evidence type="ECO:0000256" key="4">
    <source>
        <dbReference type="ARBA" id="ARBA00022598"/>
    </source>
</evidence>
<evidence type="ECO:0000256" key="9">
    <source>
        <dbReference type="ARBA" id="ARBA00047639"/>
    </source>
</evidence>
<feature type="domain" description="Aminoacyl-transfer RNA synthetases class-II family profile" evidence="12">
    <location>
        <begin position="27"/>
        <end position="338"/>
    </location>
</feature>
<feature type="binding site" evidence="11">
    <location>
        <position position="122"/>
    </location>
    <ligand>
        <name>L-histidine</name>
        <dbReference type="ChEBI" id="CHEBI:57595"/>
    </ligand>
</feature>
<evidence type="ECO:0000313" key="14">
    <source>
        <dbReference type="Proteomes" id="UP000732619"/>
    </source>
</evidence>
<comment type="similarity">
    <text evidence="2 10">Belongs to the class-II aminoacyl-tRNA synthetase family.</text>
</comment>
<dbReference type="Proteomes" id="UP000732619">
    <property type="component" value="Unassembled WGS sequence"/>
</dbReference>
<dbReference type="Pfam" id="PF03129">
    <property type="entry name" value="HGTP_anticodon"/>
    <property type="match status" value="1"/>
</dbReference>
<keyword evidence="7 10" id="KW-0648">Protein biosynthesis</keyword>
<dbReference type="HAMAP" id="MF_00125">
    <property type="entry name" value="HisZ"/>
    <property type="match status" value="1"/>
</dbReference>
<dbReference type="InterPro" id="IPR006195">
    <property type="entry name" value="aa-tRNA-synth_II"/>
</dbReference>
<dbReference type="GO" id="GO:0004821">
    <property type="term" value="F:histidine-tRNA ligase activity"/>
    <property type="evidence" value="ECO:0007669"/>
    <property type="project" value="UniProtKB-UniRule"/>
</dbReference>
<dbReference type="GO" id="GO:0006427">
    <property type="term" value="P:histidyl-tRNA aminoacylation"/>
    <property type="evidence" value="ECO:0007669"/>
    <property type="project" value="UniProtKB-UniRule"/>
</dbReference>
<dbReference type="HAMAP" id="MF_00127">
    <property type="entry name" value="His_tRNA_synth"/>
    <property type="match status" value="1"/>
</dbReference>
<dbReference type="SUPFAM" id="SSF55681">
    <property type="entry name" value="Class II aaRS and biotin synthetases"/>
    <property type="match status" value="1"/>
</dbReference>
<dbReference type="Gene3D" id="3.30.930.10">
    <property type="entry name" value="Bira Bifunctional Protein, Domain 2"/>
    <property type="match status" value="1"/>
</dbReference>
<comment type="subcellular location">
    <subcellularLocation>
        <location evidence="1 10">Cytoplasm</location>
    </subcellularLocation>
</comment>
<keyword evidence="4 10" id="KW-0436">Ligase</keyword>
<dbReference type="GO" id="GO:0000105">
    <property type="term" value="P:L-histidine biosynthetic process"/>
    <property type="evidence" value="ECO:0007669"/>
    <property type="project" value="InterPro"/>
</dbReference>
<keyword evidence="3 10" id="KW-0963">Cytoplasm</keyword>
<feature type="binding site" evidence="11">
    <location>
        <begin position="78"/>
        <end position="80"/>
    </location>
    <ligand>
        <name>L-histidine</name>
        <dbReference type="ChEBI" id="CHEBI:57595"/>
    </ligand>
</feature>
<dbReference type="InterPro" id="IPR004517">
    <property type="entry name" value="HisZ"/>
</dbReference>
<keyword evidence="6 10" id="KW-0067">ATP-binding</keyword>
<dbReference type="CDD" id="cd00773">
    <property type="entry name" value="HisRS-like_core"/>
    <property type="match status" value="1"/>
</dbReference>
<dbReference type="Gene3D" id="3.40.50.800">
    <property type="entry name" value="Anticodon-binding domain"/>
    <property type="match status" value="1"/>
</dbReference>
<keyword evidence="5 10" id="KW-0547">Nucleotide-binding</keyword>
<feature type="binding site" evidence="11">
    <location>
        <position position="108"/>
    </location>
    <ligand>
        <name>L-histidine</name>
        <dbReference type="ChEBI" id="CHEBI:57595"/>
    </ligand>
</feature>
<dbReference type="PIRSF" id="PIRSF001549">
    <property type="entry name" value="His-tRNA_synth"/>
    <property type="match status" value="1"/>
</dbReference>
<keyword evidence="8 10" id="KW-0030">Aminoacyl-tRNA synthetase</keyword>
<sequence length="436" mass="49635">MEFERPRGTRDFLFEEMRQRKHAEDILRNVFENYGFGEVQTPLFEDLKLFTTKSGEEIVDQLYNFKDKGDRDLALRPEITAPIARLYLNELQKTSKPIKIYYYGSCFRYERPQKGRFRQFWQFGCELIGAKTPEGEAEVIAMCNNAIEELGITTAEFNVNHLGIIRGLFAHFDIDTTTQREIMVVIDKGDKDFLKESLIGENPIIKDKPELNEVLFKLMDMVGDSSIIEDIEELVSPYEETKEALEEFKELVKTLESFQVFNYKLNLGVARGLDYYTGIVFEVYVEGLGAQKQVCGGGTYNLVKLFGGEDVVSTGFALGFDRLMNAIEELNGKPELEPIVSTYVAAISDSTRHDAFSIAQTLRKAGIPTEVDLSRKKFKKILAYANKIGVTFAVLVGERDLNEGKVTLKYMETGEQELVPIDELAPLIKTTIDFRK</sequence>
<dbReference type="GO" id="GO:0005737">
    <property type="term" value="C:cytoplasm"/>
    <property type="evidence" value="ECO:0007669"/>
    <property type="project" value="UniProtKB-SubCell"/>
</dbReference>
<dbReference type="InterPro" id="IPR045864">
    <property type="entry name" value="aa-tRNA-synth_II/BPL/LPL"/>
</dbReference>
<proteinExistence type="inferred from homology"/>
<comment type="catalytic activity">
    <reaction evidence="9 10">
        <text>tRNA(His) + L-histidine + ATP = L-histidyl-tRNA(His) + AMP + diphosphate + H(+)</text>
        <dbReference type="Rhea" id="RHEA:17313"/>
        <dbReference type="Rhea" id="RHEA-COMP:9665"/>
        <dbReference type="Rhea" id="RHEA-COMP:9689"/>
        <dbReference type="ChEBI" id="CHEBI:15378"/>
        <dbReference type="ChEBI" id="CHEBI:30616"/>
        <dbReference type="ChEBI" id="CHEBI:33019"/>
        <dbReference type="ChEBI" id="CHEBI:57595"/>
        <dbReference type="ChEBI" id="CHEBI:78442"/>
        <dbReference type="ChEBI" id="CHEBI:78527"/>
        <dbReference type="ChEBI" id="CHEBI:456215"/>
        <dbReference type="EC" id="6.1.1.21"/>
    </reaction>
</comment>
<dbReference type="AlphaFoldDB" id="A0A8T3VPT4"/>
<reference evidence="13" key="1">
    <citation type="submission" date="2019-04" db="EMBL/GenBank/DDBJ databases">
        <title>Evolution of Biomass-Degrading Anaerobic Consortia Revealed by Metagenomics.</title>
        <authorList>
            <person name="Peng X."/>
        </authorList>
    </citation>
    <scope>NUCLEOTIDE SEQUENCE</scope>
    <source>
        <strain evidence="13">SIG14</strain>
    </source>
</reference>
<evidence type="ECO:0000256" key="1">
    <source>
        <dbReference type="ARBA" id="ARBA00004496"/>
    </source>
</evidence>
<evidence type="ECO:0000256" key="6">
    <source>
        <dbReference type="ARBA" id="ARBA00022840"/>
    </source>
</evidence>
<gene>
    <name evidence="10" type="primary">hisS</name>
    <name evidence="13" type="ORF">E7Z75_08500</name>
</gene>
<protein>
    <recommendedName>
        <fullName evidence="10">Histidine--tRNA ligase</fullName>
        <ecNumber evidence="10">6.1.1.21</ecNumber>
    </recommendedName>
    <alternativeName>
        <fullName evidence="10">Histidyl-tRNA synthetase</fullName>
        <shortName evidence="10">HisRS</shortName>
    </alternativeName>
</protein>
<dbReference type="InterPro" id="IPR004154">
    <property type="entry name" value="Anticodon-bd"/>
</dbReference>
<comment type="caution">
    <text evidence="13">The sequence shown here is derived from an EMBL/GenBank/DDBJ whole genome shotgun (WGS) entry which is preliminary data.</text>
</comment>
<dbReference type="InterPro" id="IPR015807">
    <property type="entry name" value="His-tRNA-ligase"/>
</dbReference>
<dbReference type="EC" id="6.1.1.21" evidence="10"/>
<evidence type="ECO:0000256" key="7">
    <source>
        <dbReference type="ARBA" id="ARBA00022917"/>
    </source>
</evidence>
<evidence type="ECO:0000256" key="8">
    <source>
        <dbReference type="ARBA" id="ARBA00023146"/>
    </source>
</evidence>
<dbReference type="PANTHER" id="PTHR43707:SF1">
    <property type="entry name" value="HISTIDINE--TRNA LIGASE, MITOCHONDRIAL-RELATED"/>
    <property type="match status" value="1"/>
</dbReference>
<evidence type="ECO:0000259" key="12">
    <source>
        <dbReference type="PROSITE" id="PS50862"/>
    </source>
</evidence>
<dbReference type="InterPro" id="IPR036621">
    <property type="entry name" value="Anticodon-bd_dom_sf"/>
</dbReference>
<dbReference type="PANTHER" id="PTHR43707">
    <property type="entry name" value="HISTIDYL-TRNA SYNTHETASE"/>
    <property type="match status" value="1"/>
</dbReference>
<dbReference type="InterPro" id="IPR041715">
    <property type="entry name" value="HisRS-like_core"/>
</dbReference>
<evidence type="ECO:0000313" key="13">
    <source>
        <dbReference type="EMBL" id="MBE6513163.1"/>
    </source>
</evidence>
<dbReference type="GO" id="GO:0005524">
    <property type="term" value="F:ATP binding"/>
    <property type="evidence" value="ECO:0007669"/>
    <property type="project" value="UniProtKB-UniRule"/>
</dbReference>
<dbReference type="PROSITE" id="PS50862">
    <property type="entry name" value="AA_TRNA_LIGASE_II"/>
    <property type="match status" value="1"/>
</dbReference>
<feature type="binding site" evidence="11">
    <location>
        <begin position="275"/>
        <end position="276"/>
    </location>
    <ligand>
        <name>L-histidine</name>
        <dbReference type="ChEBI" id="CHEBI:57595"/>
    </ligand>
</feature>
<evidence type="ECO:0000256" key="10">
    <source>
        <dbReference type="HAMAP-Rule" id="MF_00127"/>
    </source>
</evidence>
<dbReference type="SUPFAM" id="SSF52954">
    <property type="entry name" value="Class II aaRS ABD-related"/>
    <property type="match status" value="1"/>
</dbReference>
<organism evidence="13 14">
    <name type="scientific">Methanobrevibacter olleyae</name>
    <dbReference type="NCBI Taxonomy" id="294671"/>
    <lineage>
        <taxon>Archaea</taxon>
        <taxon>Methanobacteriati</taxon>
        <taxon>Methanobacteriota</taxon>
        <taxon>Methanomada group</taxon>
        <taxon>Methanobacteria</taxon>
        <taxon>Methanobacteriales</taxon>
        <taxon>Methanobacteriaceae</taxon>
        <taxon>Methanobrevibacter</taxon>
    </lineage>
</organism>
<dbReference type="CDD" id="cd00859">
    <property type="entry name" value="HisRS_anticodon"/>
    <property type="match status" value="1"/>
</dbReference>
<dbReference type="InterPro" id="IPR004516">
    <property type="entry name" value="HisRS/HisZ"/>
</dbReference>
<evidence type="ECO:0000256" key="11">
    <source>
        <dbReference type="PIRSR" id="PIRSR001549-1"/>
    </source>
</evidence>
<evidence type="ECO:0000256" key="5">
    <source>
        <dbReference type="ARBA" id="ARBA00022741"/>
    </source>
</evidence>
<dbReference type="EMBL" id="SUTG01000053">
    <property type="protein sequence ID" value="MBE6513163.1"/>
    <property type="molecule type" value="Genomic_DNA"/>
</dbReference>
<accession>A0A8T3VPT4</accession>
<dbReference type="NCBIfam" id="TIGR00442">
    <property type="entry name" value="hisS"/>
    <property type="match status" value="1"/>
</dbReference>
<dbReference type="InterPro" id="IPR033656">
    <property type="entry name" value="HisRS_anticodon"/>
</dbReference>